<protein>
    <submittedName>
        <fullName evidence="1">Uncharacterized protein</fullName>
    </submittedName>
</protein>
<proteinExistence type="predicted"/>
<reference evidence="1" key="1">
    <citation type="journal article" date="2020" name="Nature">
        <title>Giant virus diversity and host interactions through global metagenomics.</title>
        <authorList>
            <person name="Schulz F."/>
            <person name="Roux S."/>
            <person name="Paez-Espino D."/>
            <person name="Jungbluth S."/>
            <person name="Walsh D.A."/>
            <person name="Denef V.J."/>
            <person name="McMahon K.D."/>
            <person name="Konstantinidis K.T."/>
            <person name="Eloe-Fadrosh E.A."/>
            <person name="Kyrpides N.C."/>
            <person name="Woyke T."/>
        </authorList>
    </citation>
    <scope>NUCLEOTIDE SEQUENCE</scope>
    <source>
        <strain evidence="1">GVMAG-M-3300023184-177</strain>
    </source>
</reference>
<dbReference type="EMBL" id="MN740018">
    <property type="protein sequence ID" value="QHT84445.1"/>
    <property type="molecule type" value="Genomic_DNA"/>
</dbReference>
<name>A0A6C0HWA2_9ZZZZ</name>
<sequence length="98" mass="11333">MSSFEEIKNLFTNELINSPQYLVATKIKNLIIADIIAPNINYSFSYMFVDSDYVDVNNKDYEDNIIWLCLKVILGIECELINNGAFRGVNIIMKKFLE</sequence>
<dbReference type="AlphaFoldDB" id="A0A6C0HWA2"/>
<organism evidence="1">
    <name type="scientific">viral metagenome</name>
    <dbReference type="NCBI Taxonomy" id="1070528"/>
    <lineage>
        <taxon>unclassified sequences</taxon>
        <taxon>metagenomes</taxon>
        <taxon>organismal metagenomes</taxon>
    </lineage>
</organism>
<evidence type="ECO:0000313" key="1">
    <source>
        <dbReference type="EMBL" id="QHT84445.1"/>
    </source>
</evidence>
<accession>A0A6C0HWA2</accession>